<evidence type="ECO:0000313" key="4">
    <source>
        <dbReference type="Proteomes" id="UP000038802"/>
    </source>
</evidence>
<dbReference type="EMBL" id="CSAJ01001135">
    <property type="protein sequence ID" value="COX64325.1"/>
    <property type="molecule type" value="Genomic_DNA"/>
</dbReference>
<dbReference type="EMBL" id="CSAE01001164">
    <property type="protein sequence ID" value="COX35971.1"/>
    <property type="molecule type" value="Genomic_DNA"/>
</dbReference>
<organism evidence="2 4">
    <name type="scientific">Mycobacterium tuberculosis</name>
    <dbReference type="NCBI Taxonomy" id="1773"/>
    <lineage>
        <taxon>Bacteria</taxon>
        <taxon>Bacillati</taxon>
        <taxon>Actinomycetota</taxon>
        <taxon>Actinomycetes</taxon>
        <taxon>Mycobacteriales</taxon>
        <taxon>Mycobacteriaceae</taxon>
        <taxon>Mycobacterium</taxon>
        <taxon>Mycobacterium tuberculosis complex</taxon>
    </lineage>
</organism>
<protein>
    <submittedName>
        <fullName evidence="2">Uncharacterized protein</fullName>
    </submittedName>
</protein>
<reference evidence="4 5" key="1">
    <citation type="submission" date="2015-03" db="EMBL/GenBank/DDBJ databases">
        <authorList>
            <consortium name="Pathogen Informatics"/>
        </authorList>
    </citation>
    <scope>NUCLEOTIDE SEQUENCE [LARGE SCALE GENOMIC DNA]</scope>
    <source>
        <strain evidence="4">K00500041</strain>
        <strain evidence="3 5">M09401471</strain>
    </source>
</reference>
<dbReference type="Proteomes" id="UP000044938">
    <property type="component" value="Unassembled WGS sequence"/>
</dbReference>
<dbReference type="AlphaFoldDB" id="A0A0U0TJQ7"/>
<gene>
    <name evidence="2" type="ORF">ERS007703_05124</name>
    <name evidence="3" type="ORF">ERS007720_04753</name>
</gene>
<proteinExistence type="predicted"/>
<feature type="region of interest" description="Disordered" evidence="1">
    <location>
        <begin position="1"/>
        <end position="20"/>
    </location>
</feature>
<evidence type="ECO:0000256" key="1">
    <source>
        <dbReference type="SAM" id="MobiDB-lite"/>
    </source>
</evidence>
<sequence length="95" mass="10708">MSTRTRSRVRSISTSAIPARSRPLDSSRRIATSSLTYSAYCLSAYQRDFQSVVMPSRKPCGLIFWPTSLSLPSLQKSQKPWRAPSWRALSLRVSS</sequence>
<reference evidence="2" key="2">
    <citation type="submission" date="2015-03" db="EMBL/GenBank/DDBJ databases">
        <authorList>
            <person name="Murphy D."/>
        </authorList>
    </citation>
    <scope>NUCLEOTIDE SEQUENCE [LARGE SCALE GENOMIC DNA]</scope>
    <source>
        <strain evidence="2">K00500041</strain>
    </source>
</reference>
<evidence type="ECO:0000313" key="3">
    <source>
        <dbReference type="EMBL" id="COX64325.1"/>
    </source>
</evidence>
<name>A0A0U0TJQ7_MYCTX</name>
<accession>A0A0U0TJQ7</accession>
<evidence type="ECO:0000313" key="5">
    <source>
        <dbReference type="Proteomes" id="UP000044938"/>
    </source>
</evidence>
<dbReference type="Proteomes" id="UP000038802">
    <property type="component" value="Unassembled WGS sequence"/>
</dbReference>
<evidence type="ECO:0000313" key="2">
    <source>
        <dbReference type="EMBL" id="COX35971.1"/>
    </source>
</evidence>